<keyword evidence="4 8" id="KW-0812">Transmembrane</keyword>
<evidence type="ECO:0000256" key="2">
    <source>
        <dbReference type="ARBA" id="ARBA00006683"/>
    </source>
</evidence>
<dbReference type="PANTHER" id="PTHR32309:SF13">
    <property type="entry name" value="FERRIC ENTEROBACTIN TRANSPORT PROTEIN FEPE"/>
    <property type="match status" value="1"/>
</dbReference>
<dbReference type="Proteomes" id="UP000198508">
    <property type="component" value="Unassembled WGS sequence"/>
</dbReference>
<proteinExistence type="inferred from homology"/>
<evidence type="ECO:0000256" key="3">
    <source>
        <dbReference type="ARBA" id="ARBA00022475"/>
    </source>
</evidence>
<evidence type="ECO:0000256" key="7">
    <source>
        <dbReference type="SAM" id="MobiDB-lite"/>
    </source>
</evidence>
<evidence type="ECO:0000256" key="5">
    <source>
        <dbReference type="ARBA" id="ARBA00022989"/>
    </source>
</evidence>
<organism evidence="10 11">
    <name type="scientific">Enterocloster lavalensis</name>
    <dbReference type="NCBI Taxonomy" id="460384"/>
    <lineage>
        <taxon>Bacteria</taxon>
        <taxon>Bacillati</taxon>
        <taxon>Bacillota</taxon>
        <taxon>Clostridia</taxon>
        <taxon>Lachnospirales</taxon>
        <taxon>Lachnospiraceae</taxon>
        <taxon>Enterocloster</taxon>
    </lineage>
</organism>
<keyword evidence="5 8" id="KW-1133">Transmembrane helix</keyword>
<comment type="similarity">
    <text evidence="2">Belongs to the CpsC/CapA family.</text>
</comment>
<evidence type="ECO:0000256" key="1">
    <source>
        <dbReference type="ARBA" id="ARBA00004651"/>
    </source>
</evidence>
<feature type="region of interest" description="Disordered" evidence="7">
    <location>
        <begin position="230"/>
        <end position="254"/>
    </location>
</feature>
<evidence type="ECO:0000313" key="10">
    <source>
        <dbReference type="EMBL" id="SET59703.1"/>
    </source>
</evidence>
<feature type="compositionally biased region" description="Basic residues" evidence="7">
    <location>
        <begin position="234"/>
        <end position="254"/>
    </location>
</feature>
<dbReference type="InterPro" id="IPR050445">
    <property type="entry name" value="Bact_polysacc_biosynth/exp"/>
</dbReference>
<comment type="subcellular location">
    <subcellularLocation>
        <location evidence="1">Cell membrane</location>
        <topology evidence="1">Multi-pass membrane protein</topology>
    </subcellularLocation>
</comment>
<keyword evidence="3" id="KW-1003">Cell membrane</keyword>
<feature type="transmembrane region" description="Helical" evidence="8">
    <location>
        <begin position="181"/>
        <end position="202"/>
    </location>
</feature>
<dbReference type="RefSeq" id="WP_092363122.1">
    <property type="nucleotide sequence ID" value="NZ_FOIM01000009.1"/>
</dbReference>
<name>A0A1I0FNJ0_9FIRM</name>
<dbReference type="GO" id="GO:0004713">
    <property type="term" value="F:protein tyrosine kinase activity"/>
    <property type="evidence" value="ECO:0007669"/>
    <property type="project" value="TreeGrafter"/>
</dbReference>
<evidence type="ECO:0000313" key="11">
    <source>
        <dbReference type="Proteomes" id="UP000198508"/>
    </source>
</evidence>
<accession>A0A1I0FNJ0</accession>
<protein>
    <submittedName>
        <fullName evidence="10">Capsular polysaccharide biosynthesis protein</fullName>
    </submittedName>
</protein>
<sequence>MEKKYEENDEIQIDLMELFLALKKRIWLLILAAAAGALASGLYSCLILTPTYTSTSMLYVLSKETTLTSLADLQIGSQLTQDYRVMVTSRPVLQEVVETLELDMSYRELRGKLRIENPSDTRILTLVVEDTDPIRAKLLVDQVASTAAQYIGDIMEMVPPKLIEDGEVPSAQSSPDVRKNAVMGGIIAAALVCAAIVAQVLFNDCIQTEEDVERYLGLSVLSQIPECEEVDAKSRKKEKRRAGRTAKKGGKQNE</sequence>
<dbReference type="GO" id="GO:0005886">
    <property type="term" value="C:plasma membrane"/>
    <property type="evidence" value="ECO:0007669"/>
    <property type="project" value="UniProtKB-SubCell"/>
</dbReference>
<keyword evidence="11" id="KW-1185">Reference proteome</keyword>
<evidence type="ECO:0000256" key="8">
    <source>
        <dbReference type="SAM" id="Phobius"/>
    </source>
</evidence>
<feature type="transmembrane region" description="Helical" evidence="8">
    <location>
        <begin position="26"/>
        <end position="48"/>
    </location>
</feature>
<dbReference type="PANTHER" id="PTHR32309">
    <property type="entry name" value="TYROSINE-PROTEIN KINASE"/>
    <property type="match status" value="1"/>
</dbReference>
<gene>
    <name evidence="10" type="ORF">SAMN05216313_10969</name>
</gene>
<dbReference type="Pfam" id="PF02706">
    <property type="entry name" value="Wzz"/>
    <property type="match status" value="1"/>
</dbReference>
<feature type="domain" description="Polysaccharide chain length determinant N-terminal" evidence="9">
    <location>
        <begin position="12"/>
        <end position="99"/>
    </location>
</feature>
<dbReference type="STRING" id="460384.SAMN05216313_10969"/>
<dbReference type="AlphaFoldDB" id="A0A1I0FNJ0"/>
<keyword evidence="6 8" id="KW-0472">Membrane</keyword>
<dbReference type="InterPro" id="IPR003856">
    <property type="entry name" value="LPS_length_determ_N"/>
</dbReference>
<dbReference type="EMBL" id="FOIM01000009">
    <property type="protein sequence ID" value="SET59703.1"/>
    <property type="molecule type" value="Genomic_DNA"/>
</dbReference>
<reference evidence="11" key="1">
    <citation type="submission" date="2016-10" db="EMBL/GenBank/DDBJ databases">
        <authorList>
            <person name="Varghese N."/>
            <person name="Submissions S."/>
        </authorList>
    </citation>
    <scope>NUCLEOTIDE SEQUENCE [LARGE SCALE GENOMIC DNA]</scope>
    <source>
        <strain evidence="11">NLAE-zl-G277</strain>
    </source>
</reference>
<evidence type="ECO:0000259" key="9">
    <source>
        <dbReference type="Pfam" id="PF02706"/>
    </source>
</evidence>
<evidence type="ECO:0000256" key="6">
    <source>
        <dbReference type="ARBA" id="ARBA00023136"/>
    </source>
</evidence>
<evidence type="ECO:0000256" key="4">
    <source>
        <dbReference type="ARBA" id="ARBA00022692"/>
    </source>
</evidence>